<dbReference type="Pfam" id="PF00179">
    <property type="entry name" value="UQ_con"/>
    <property type="match status" value="1"/>
</dbReference>
<gene>
    <name evidence="2" type="ORF">F8388_004638</name>
</gene>
<dbReference type="AlphaFoldDB" id="A0A7J6F7U9"/>
<sequence length="175" mass="20312">MEAFSPGALTLYNYGTNTGSKLYFKGTEYRLSLSFSNDYPFKPPEVKFETSCFHILMWMYMTTFVWTFFRTNGHLPMMLEKFYSPSRVFLEIKNIYFSNIDGGDWFISVCHSSIAIGQGLVYGGDLSRVAVRGYILVLSFFYVDSDVQYMSRKLSDPRKQQDYEVKTTIDIKSSH</sequence>
<protein>
    <recommendedName>
        <fullName evidence="1">UBC core domain-containing protein</fullName>
    </recommendedName>
</protein>
<feature type="non-terminal residue" evidence="2">
    <location>
        <position position="175"/>
    </location>
</feature>
<dbReference type="Gene3D" id="3.10.110.10">
    <property type="entry name" value="Ubiquitin Conjugating Enzyme"/>
    <property type="match status" value="1"/>
</dbReference>
<organism evidence="2 3">
    <name type="scientific">Cannabis sativa</name>
    <name type="common">Hemp</name>
    <name type="synonym">Marijuana</name>
    <dbReference type="NCBI Taxonomy" id="3483"/>
    <lineage>
        <taxon>Eukaryota</taxon>
        <taxon>Viridiplantae</taxon>
        <taxon>Streptophyta</taxon>
        <taxon>Embryophyta</taxon>
        <taxon>Tracheophyta</taxon>
        <taxon>Spermatophyta</taxon>
        <taxon>Magnoliopsida</taxon>
        <taxon>eudicotyledons</taxon>
        <taxon>Gunneridae</taxon>
        <taxon>Pentapetalae</taxon>
        <taxon>rosids</taxon>
        <taxon>fabids</taxon>
        <taxon>Rosales</taxon>
        <taxon>Cannabaceae</taxon>
        <taxon>Cannabis</taxon>
    </lineage>
</organism>
<dbReference type="Proteomes" id="UP000525078">
    <property type="component" value="Unassembled WGS sequence"/>
</dbReference>
<evidence type="ECO:0000313" key="2">
    <source>
        <dbReference type="EMBL" id="KAF4366782.1"/>
    </source>
</evidence>
<dbReference type="EMBL" id="JAATIP010000147">
    <property type="protein sequence ID" value="KAF4366782.1"/>
    <property type="molecule type" value="Genomic_DNA"/>
</dbReference>
<feature type="domain" description="UBC core" evidence="1">
    <location>
        <begin position="20"/>
        <end position="54"/>
    </location>
</feature>
<proteinExistence type="predicted"/>
<dbReference type="SUPFAM" id="SSF54495">
    <property type="entry name" value="UBC-like"/>
    <property type="match status" value="1"/>
</dbReference>
<dbReference type="InterPro" id="IPR000608">
    <property type="entry name" value="UBC"/>
</dbReference>
<evidence type="ECO:0000313" key="3">
    <source>
        <dbReference type="Proteomes" id="UP000525078"/>
    </source>
</evidence>
<reference evidence="2 3" key="1">
    <citation type="journal article" date="2020" name="bioRxiv">
        <title>Sequence and annotation of 42 cannabis genomes reveals extensive copy number variation in cannabinoid synthesis and pathogen resistance genes.</title>
        <authorList>
            <person name="Mckernan K.J."/>
            <person name="Helbert Y."/>
            <person name="Kane L.T."/>
            <person name="Ebling H."/>
            <person name="Zhang L."/>
            <person name="Liu B."/>
            <person name="Eaton Z."/>
            <person name="Mclaughlin S."/>
            <person name="Kingan S."/>
            <person name="Baybayan P."/>
            <person name="Concepcion G."/>
            <person name="Jordan M."/>
            <person name="Riva A."/>
            <person name="Barbazuk W."/>
            <person name="Harkins T."/>
        </authorList>
    </citation>
    <scope>NUCLEOTIDE SEQUENCE [LARGE SCALE GENOMIC DNA]</scope>
    <source>
        <strain evidence="3">cv. Jamaican Lion 4</strain>
        <tissue evidence="2">Leaf</tissue>
    </source>
</reference>
<name>A0A7J6F7U9_CANSA</name>
<evidence type="ECO:0000259" key="1">
    <source>
        <dbReference type="Pfam" id="PF00179"/>
    </source>
</evidence>
<dbReference type="InterPro" id="IPR016135">
    <property type="entry name" value="UBQ-conjugating_enzyme/RWD"/>
</dbReference>
<comment type="caution">
    <text evidence="2">The sequence shown here is derived from an EMBL/GenBank/DDBJ whole genome shotgun (WGS) entry which is preliminary data.</text>
</comment>
<accession>A0A7J6F7U9</accession>